<accession>A0AB74DAU8</accession>
<proteinExistence type="predicted"/>
<evidence type="ECO:0000313" key="1">
    <source>
        <dbReference type="EMBL" id="RQP77288.1"/>
    </source>
</evidence>
<dbReference type="Proteomes" id="UP000273734">
    <property type="component" value="Unassembled WGS sequence"/>
</dbReference>
<sequence>MAVSGRGEAVLEEQLKRIRAQIRFGRVVEVEAACRDNRPESGMLFYDDIDGDLIEIARGILVGVIPHLHQRMLSAYEAHLFPGGWRGDYPAGQMLVRRLW</sequence>
<dbReference type="AlphaFoldDB" id="A0AB74DAU8"/>
<reference evidence="1 2" key="1">
    <citation type="submission" date="2018-08" db="EMBL/GenBank/DDBJ databases">
        <title>Comparative analysis of Burkholderia isolates from Puerto Rico.</title>
        <authorList>
            <person name="Hall C."/>
            <person name="Sahl J."/>
            <person name="Wagner D."/>
        </authorList>
    </citation>
    <scope>NUCLEOTIDE SEQUENCE [LARGE SCALE GENOMIC DNA]</scope>
    <source>
        <strain evidence="1 2">Bp8964</strain>
    </source>
</reference>
<dbReference type="EMBL" id="QTNY01000010">
    <property type="protein sequence ID" value="RQP77288.1"/>
    <property type="molecule type" value="Genomic_DNA"/>
</dbReference>
<gene>
    <name evidence="1" type="ORF">DF015_16020</name>
</gene>
<evidence type="ECO:0000313" key="2">
    <source>
        <dbReference type="Proteomes" id="UP000273734"/>
    </source>
</evidence>
<comment type="caution">
    <text evidence="1">The sequence shown here is derived from an EMBL/GenBank/DDBJ whole genome shotgun (WGS) entry which is preliminary data.</text>
</comment>
<protein>
    <submittedName>
        <fullName evidence="1">Uncharacterized protein</fullName>
    </submittedName>
</protein>
<name>A0AB74DAU8_9BURK</name>
<organism evidence="1 2">
    <name type="scientific">Burkholderia ubonensis</name>
    <dbReference type="NCBI Taxonomy" id="101571"/>
    <lineage>
        <taxon>Bacteria</taxon>
        <taxon>Pseudomonadati</taxon>
        <taxon>Pseudomonadota</taxon>
        <taxon>Betaproteobacteria</taxon>
        <taxon>Burkholderiales</taxon>
        <taxon>Burkholderiaceae</taxon>
        <taxon>Burkholderia</taxon>
        <taxon>Burkholderia cepacia complex</taxon>
    </lineage>
</organism>